<dbReference type="GO" id="GO:0003677">
    <property type="term" value="F:DNA binding"/>
    <property type="evidence" value="ECO:0007669"/>
    <property type="project" value="InterPro"/>
</dbReference>
<protein>
    <submittedName>
        <fullName evidence="3">Tyrosine-type recombinase/integrase</fullName>
    </submittedName>
</protein>
<evidence type="ECO:0000313" key="4">
    <source>
        <dbReference type="Proteomes" id="UP000660668"/>
    </source>
</evidence>
<feature type="domain" description="Tyr recombinase" evidence="2">
    <location>
        <begin position="1"/>
        <end position="102"/>
    </location>
</feature>
<evidence type="ECO:0000313" key="3">
    <source>
        <dbReference type="EMBL" id="MBF4769513.1"/>
    </source>
</evidence>
<keyword evidence="1" id="KW-0233">DNA recombination</keyword>
<dbReference type="InterPro" id="IPR002104">
    <property type="entry name" value="Integrase_catalytic"/>
</dbReference>
<gene>
    <name evidence="3" type="ORF">ISU10_17225</name>
</gene>
<dbReference type="SUPFAM" id="SSF56349">
    <property type="entry name" value="DNA breaking-rejoining enzymes"/>
    <property type="match status" value="1"/>
</dbReference>
<evidence type="ECO:0000256" key="1">
    <source>
        <dbReference type="ARBA" id="ARBA00023172"/>
    </source>
</evidence>
<organism evidence="3 4">
    <name type="scientific">Nocardioides agariphilus</name>
    <dbReference type="NCBI Taxonomy" id="433664"/>
    <lineage>
        <taxon>Bacteria</taxon>
        <taxon>Bacillati</taxon>
        <taxon>Actinomycetota</taxon>
        <taxon>Actinomycetes</taxon>
        <taxon>Propionibacteriales</taxon>
        <taxon>Nocardioidaceae</taxon>
        <taxon>Nocardioides</taxon>
    </lineage>
</organism>
<dbReference type="InterPro" id="IPR013762">
    <property type="entry name" value="Integrase-like_cat_sf"/>
</dbReference>
<proteinExistence type="predicted"/>
<dbReference type="InterPro" id="IPR011010">
    <property type="entry name" value="DNA_brk_join_enz"/>
</dbReference>
<name>A0A930YJT8_9ACTN</name>
<dbReference type="Pfam" id="PF00589">
    <property type="entry name" value="Phage_integrase"/>
    <property type="match status" value="1"/>
</dbReference>
<dbReference type="EMBL" id="JADKPO010000027">
    <property type="protein sequence ID" value="MBF4769513.1"/>
    <property type="molecule type" value="Genomic_DNA"/>
</dbReference>
<reference evidence="3" key="1">
    <citation type="submission" date="2020-11" db="EMBL/GenBank/DDBJ databases">
        <title>Nocardioides cynanchi sp. nov., isolated from soil of rhizosphere of Cynanchum wilfordii.</title>
        <authorList>
            <person name="Lee J.-S."/>
            <person name="Suh M.K."/>
            <person name="Kim J.-S."/>
        </authorList>
    </citation>
    <scope>NUCLEOTIDE SEQUENCE</scope>
    <source>
        <strain evidence="3">KCTC 19276</strain>
    </source>
</reference>
<sequence>MRAQASASAVVSSGLVFTTVRGKVLRGTNSSERVWRPVVARAGVGHCRVHDLRHRFASWLLHGGVSLAEVWRPLGHVSPLTTQWYAHVAETPRDWSLRCCLPQICPGGRRGGLRSGRLRRSSL</sequence>
<dbReference type="AlphaFoldDB" id="A0A930YJT8"/>
<dbReference type="GO" id="GO:0006310">
    <property type="term" value="P:DNA recombination"/>
    <property type="evidence" value="ECO:0007669"/>
    <property type="project" value="UniProtKB-KW"/>
</dbReference>
<keyword evidence="4" id="KW-1185">Reference proteome</keyword>
<evidence type="ECO:0000259" key="2">
    <source>
        <dbReference type="PROSITE" id="PS51898"/>
    </source>
</evidence>
<comment type="caution">
    <text evidence="3">The sequence shown here is derived from an EMBL/GenBank/DDBJ whole genome shotgun (WGS) entry which is preliminary data.</text>
</comment>
<dbReference type="PROSITE" id="PS51898">
    <property type="entry name" value="TYR_RECOMBINASE"/>
    <property type="match status" value="1"/>
</dbReference>
<dbReference type="Gene3D" id="1.10.443.10">
    <property type="entry name" value="Intergrase catalytic core"/>
    <property type="match status" value="1"/>
</dbReference>
<dbReference type="RefSeq" id="WP_194697662.1">
    <property type="nucleotide sequence ID" value="NZ_JADKPO010000027.1"/>
</dbReference>
<dbReference type="GO" id="GO:0015074">
    <property type="term" value="P:DNA integration"/>
    <property type="evidence" value="ECO:0007669"/>
    <property type="project" value="InterPro"/>
</dbReference>
<dbReference type="Proteomes" id="UP000660668">
    <property type="component" value="Unassembled WGS sequence"/>
</dbReference>
<accession>A0A930YJT8</accession>